<keyword evidence="2" id="KW-1185">Reference proteome</keyword>
<reference evidence="1" key="1">
    <citation type="submission" date="2022-03" db="EMBL/GenBank/DDBJ databases">
        <title>Draft genome sequence of Aduncisulcus paluster, a free-living microaerophilic Fornicata.</title>
        <authorList>
            <person name="Yuyama I."/>
            <person name="Kume K."/>
            <person name="Tamura T."/>
            <person name="Inagaki Y."/>
            <person name="Hashimoto T."/>
        </authorList>
    </citation>
    <scope>NUCLEOTIDE SEQUENCE</scope>
    <source>
        <strain evidence="1">NY0171</strain>
    </source>
</reference>
<dbReference type="EMBL" id="BQXS01007113">
    <property type="protein sequence ID" value="GKT25478.1"/>
    <property type="molecule type" value="Genomic_DNA"/>
</dbReference>
<organism evidence="1 2">
    <name type="scientific">Aduncisulcus paluster</name>
    <dbReference type="NCBI Taxonomy" id="2918883"/>
    <lineage>
        <taxon>Eukaryota</taxon>
        <taxon>Metamonada</taxon>
        <taxon>Carpediemonas-like organisms</taxon>
        <taxon>Aduncisulcus</taxon>
    </lineage>
</organism>
<sequence>MVSAPVEAFKSGLQSIRNMLPFSDAKTGPLSPLTLSGQRMMETLATGVGAGAGSLTDAVSSALADPAAAISSGLDAVGNFLFGAEPELAVV</sequence>
<gene>
    <name evidence="1" type="ORF">ADUPG1_004643</name>
</gene>
<comment type="caution">
    <text evidence="1">The sequence shown here is derived from an EMBL/GenBank/DDBJ whole genome shotgun (WGS) entry which is preliminary data.</text>
</comment>
<feature type="non-terminal residue" evidence="1">
    <location>
        <position position="91"/>
    </location>
</feature>
<proteinExistence type="predicted"/>
<accession>A0ABQ5K1K5</accession>
<dbReference type="Proteomes" id="UP001057375">
    <property type="component" value="Unassembled WGS sequence"/>
</dbReference>
<evidence type="ECO:0000313" key="2">
    <source>
        <dbReference type="Proteomes" id="UP001057375"/>
    </source>
</evidence>
<name>A0ABQ5K1K5_9EUKA</name>
<protein>
    <submittedName>
        <fullName evidence="1">Phage tail tape measure protein</fullName>
    </submittedName>
</protein>
<evidence type="ECO:0000313" key="1">
    <source>
        <dbReference type="EMBL" id="GKT25478.1"/>
    </source>
</evidence>